<dbReference type="STRING" id="414048.SAMN04489864_103346"/>
<dbReference type="InterPro" id="IPR013780">
    <property type="entry name" value="Glyco_hydro_b"/>
</dbReference>
<dbReference type="PANTHER" id="PTHR11069">
    <property type="entry name" value="GLUCOSYLCERAMIDASE"/>
    <property type="match status" value="1"/>
</dbReference>
<sequence>MNNKLLLPTFCVFTIIAVSCACKKGTKPTSKNETPPIEVPQLASDVSLWLTKADRSALLAKQNVALNFTAGNNANATIEVDESQVYQSIDGFGYTLTGGSATLINNLGATEKDALIKELFSTEEGAIGVSYLRVSIGASDLSANVFTYNERPLGQTDENQDNFSIQVEKADLIPVLKKILAVNPTIKILGSPWTAPTWMKNNKAFKGGSLLPAYYQSYAKYFVKYIQAMKAEGIIIDAITIQNEPLHPGNTPSMFMEAAEQAAFIKTALGPAFEAEGIKTKIILYDHNADRPDYPMSILADPVANAYVDGSAFHLYGGNISALSTVHNAYPTKHIYFTEQWVGGPGNFAEDLKWHISTLIVGATRNWSRNVLEWNLAADANYNPHTPDGGCTTCLGAITIAPAISRNVAYYVIAHASKFVKPGSVRIGSPIVGTLSNVAFKTPDGKKVLIVMNTSSDSQNFNIKHSGKIVTSSLPGGAVGTYVW</sequence>
<name>A0A1I2W3K3_9SPHI</name>
<keyword evidence="4" id="KW-0326">Glycosidase</keyword>
<dbReference type="SUPFAM" id="SSF51011">
    <property type="entry name" value="Glycosyl hydrolase domain"/>
    <property type="match status" value="1"/>
</dbReference>
<evidence type="ECO:0000256" key="1">
    <source>
        <dbReference type="ARBA" id="ARBA00005382"/>
    </source>
</evidence>
<feature type="domain" description="Glycosyl hydrolase family 30 TIM-barrel" evidence="5">
    <location>
        <begin position="89"/>
        <end position="420"/>
    </location>
</feature>
<dbReference type="GO" id="GO:0006680">
    <property type="term" value="P:glucosylceramide catabolic process"/>
    <property type="evidence" value="ECO:0007669"/>
    <property type="project" value="TreeGrafter"/>
</dbReference>
<evidence type="ECO:0000313" key="8">
    <source>
        <dbReference type="Proteomes" id="UP000199666"/>
    </source>
</evidence>
<dbReference type="PRINTS" id="PR00843">
    <property type="entry name" value="GLHYDRLASE30"/>
</dbReference>
<dbReference type="OrthoDB" id="9806701at2"/>
<evidence type="ECO:0000256" key="3">
    <source>
        <dbReference type="ARBA" id="ARBA00022801"/>
    </source>
</evidence>
<dbReference type="Pfam" id="PF17189">
    <property type="entry name" value="Glyco_hydro_30C"/>
    <property type="match status" value="1"/>
</dbReference>
<proteinExistence type="inferred from homology"/>
<dbReference type="Gene3D" id="2.60.40.1180">
    <property type="entry name" value="Golgi alpha-mannosidase II"/>
    <property type="match status" value="1"/>
</dbReference>
<dbReference type="GO" id="GO:0016020">
    <property type="term" value="C:membrane"/>
    <property type="evidence" value="ECO:0007669"/>
    <property type="project" value="GOC"/>
</dbReference>
<evidence type="ECO:0000313" key="7">
    <source>
        <dbReference type="EMBL" id="SFG94081.1"/>
    </source>
</evidence>
<dbReference type="Pfam" id="PF02055">
    <property type="entry name" value="Glyco_hydro_30"/>
    <property type="match status" value="1"/>
</dbReference>
<reference evidence="7 8" key="1">
    <citation type="submission" date="2016-10" db="EMBL/GenBank/DDBJ databases">
        <authorList>
            <person name="de Groot N.N."/>
        </authorList>
    </citation>
    <scope>NUCLEOTIDE SEQUENCE [LARGE SCALE GENOMIC DNA]</scope>
    <source>
        <strain evidence="7 8">DSM 18684</strain>
    </source>
</reference>
<dbReference type="PANTHER" id="PTHR11069:SF23">
    <property type="entry name" value="LYSOSOMAL ACID GLUCOSYLCERAMIDASE"/>
    <property type="match status" value="1"/>
</dbReference>
<keyword evidence="3 4" id="KW-0378">Hydrolase</keyword>
<organism evidence="7 8">
    <name type="scientific">Pedobacter insulae</name>
    <dbReference type="NCBI Taxonomy" id="414048"/>
    <lineage>
        <taxon>Bacteria</taxon>
        <taxon>Pseudomonadati</taxon>
        <taxon>Bacteroidota</taxon>
        <taxon>Sphingobacteriia</taxon>
        <taxon>Sphingobacteriales</taxon>
        <taxon>Sphingobacteriaceae</taxon>
        <taxon>Pedobacter</taxon>
    </lineage>
</organism>
<feature type="domain" description="Glycosyl hydrolase family 30 beta sandwich" evidence="6">
    <location>
        <begin position="423"/>
        <end position="482"/>
    </location>
</feature>
<dbReference type="Gene3D" id="3.20.20.80">
    <property type="entry name" value="Glycosidases"/>
    <property type="match status" value="1"/>
</dbReference>
<dbReference type="InterPro" id="IPR017853">
    <property type="entry name" value="GH"/>
</dbReference>
<keyword evidence="2" id="KW-0732">Signal</keyword>
<accession>A0A1I2W3K3</accession>
<evidence type="ECO:0000256" key="4">
    <source>
        <dbReference type="RuleBase" id="RU361188"/>
    </source>
</evidence>
<dbReference type="InterPro" id="IPR033452">
    <property type="entry name" value="GH30_C"/>
</dbReference>
<dbReference type="InterPro" id="IPR033453">
    <property type="entry name" value="Glyco_hydro_30_TIM-barrel"/>
</dbReference>
<evidence type="ECO:0000259" key="6">
    <source>
        <dbReference type="Pfam" id="PF17189"/>
    </source>
</evidence>
<gene>
    <name evidence="7" type="ORF">SAMN04489864_103346</name>
</gene>
<dbReference type="InterPro" id="IPR001139">
    <property type="entry name" value="Glyco_hydro_30"/>
</dbReference>
<dbReference type="RefSeq" id="WP_090992845.1">
    <property type="nucleotide sequence ID" value="NZ_FOPP01000003.1"/>
</dbReference>
<dbReference type="GO" id="GO:0004348">
    <property type="term" value="F:glucosylceramidase activity"/>
    <property type="evidence" value="ECO:0007669"/>
    <property type="project" value="InterPro"/>
</dbReference>
<protein>
    <submittedName>
        <fullName evidence="7">Glucosylceramidase</fullName>
    </submittedName>
</protein>
<dbReference type="SUPFAM" id="SSF51445">
    <property type="entry name" value="(Trans)glycosidases"/>
    <property type="match status" value="1"/>
</dbReference>
<dbReference type="PROSITE" id="PS51257">
    <property type="entry name" value="PROKAR_LIPOPROTEIN"/>
    <property type="match status" value="1"/>
</dbReference>
<dbReference type="Proteomes" id="UP000199666">
    <property type="component" value="Unassembled WGS sequence"/>
</dbReference>
<evidence type="ECO:0000256" key="2">
    <source>
        <dbReference type="ARBA" id="ARBA00022729"/>
    </source>
</evidence>
<evidence type="ECO:0000259" key="5">
    <source>
        <dbReference type="Pfam" id="PF02055"/>
    </source>
</evidence>
<dbReference type="AlphaFoldDB" id="A0A1I2W3K3"/>
<comment type="similarity">
    <text evidence="1 4">Belongs to the glycosyl hydrolase 30 family.</text>
</comment>
<dbReference type="EMBL" id="FOPP01000003">
    <property type="protein sequence ID" value="SFG94081.1"/>
    <property type="molecule type" value="Genomic_DNA"/>
</dbReference>
<keyword evidence="8" id="KW-1185">Reference proteome</keyword>